<feature type="compositionally biased region" description="Basic residues" evidence="1">
    <location>
        <begin position="98"/>
        <end position="107"/>
    </location>
</feature>
<reference evidence="2" key="1">
    <citation type="submission" date="2018-04" db="EMBL/GenBank/DDBJ databases">
        <title>Whole genome sequencing of Hypsizygus marmoreus.</title>
        <authorList>
            <person name="Choi I.-G."/>
            <person name="Min B."/>
            <person name="Kim J.-G."/>
            <person name="Kim S."/>
            <person name="Oh Y.-L."/>
            <person name="Kong W.-S."/>
            <person name="Park H."/>
            <person name="Jeong J."/>
            <person name="Song E.-S."/>
        </authorList>
    </citation>
    <scope>NUCLEOTIDE SEQUENCE [LARGE SCALE GENOMIC DNA]</scope>
    <source>
        <strain evidence="2">51987-8</strain>
    </source>
</reference>
<comment type="caution">
    <text evidence="2">The sequence shown here is derived from an EMBL/GenBank/DDBJ whole genome shotgun (WGS) entry which is preliminary data.</text>
</comment>
<organism evidence="2 3">
    <name type="scientific">Hypsizygus marmoreus</name>
    <name type="common">White beech mushroom</name>
    <name type="synonym">Agaricus marmoreus</name>
    <dbReference type="NCBI Taxonomy" id="39966"/>
    <lineage>
        <taxon>Eukaryota</taxon>
        <taxon>Fungi</taxon>
        <taxon>Dikarya</taxon>
        <taxon>Basidiomycota</taxon>
        <taxon>Agaricomycotina</taxon>
        <taxon>Agaricomycetes</taxon>
        <taxon>Agaricomycetidae</taxon>
        <taxon>Agaricales</taxon>
        <taxon>Tricholomatineae</taxon>
        <taxon>Lyophyllaceae</taxon>
        <taxon>Hypsizygus</taxon>
    </lineage>
</organism>
<feature type="compositionally biased region" description="Low complexity" evidence="1">
    <location>
        <begin position="14"/>
        <end position="29"/>
    </location>
</feature>
<protein>
    <submittedName>
        <fullName evidence="2">Uncharacterized protein</fullName>
    </submittedName>
</protein>
<keyword evidence="3" id="KW-1185">Reference proteome</keyword>
<feature type="region of interest" description="Disordered" evidence="1">
    <location>
        <begin position="1"/>
        <end position="45"/>
    </location>
</feature>
<feature type="region of interest" description="Disordered" evidence="1">
    <location>
        <begin position="58"/>
        <end position="113"/>
    </location>
</feature>
<dbReference type="Proteomes" id="UP000076154">
    <property type="component" value="Unassembled WGS sequence"/>
</dbReference>
<dbReference type="AlphaFoldDB" id="A0A369J7J3"/>
<feature type="compositionally biased region" description="Polar residues" evidence="1">
    <location>
        <begin position="61"/>
        <end position="75"/>
    </location>
</feature>
<evidence type="ECO:0000313" key="2">
    <source>
        <dbReference type="EMBL" id="RDB15683.1"/>
    </source>
</evidence>
<name>A0A369J7J3_HYPMA</name>
<dbReference type="EMBL" id="LUEZ02000143">
    <property type="protein sequence ID" value="RDB15683.1"/>
    <property type="molecule type" value="Genomic_DNA"/>
</dbReference>
<accession>A0A369J7J3</accession>
<proteinExistence type="predicted"/>
<gene>
    <name evidence="2" type="ORF">Hypma_003957</name>
</gene>
<evidence type="ECO:0000313" key="3">
    <source>
        <dbReference type="Proteomes" id="UP000076154"/>
    </source>
</evidence>
<evidence type="ECO:0000256" key="1">
    <source>
        <dbReference type="SAM" id="MobiDB-lite"/>
    </source>
</evidence>
<dbReference type="InParanoid" id="A0A369J7J3"/>
<sequence>MSYASPKNKSKRPSGTTLSTLSLSGAGSLKTEFPDISSPQSTSSQHTCLLFSSLHAHASTPKGTSSQHNNNSQATFELPNYVSRTPGGSNPPYSPRTPIRKKRHRYIKSIDVP</sequence>